<dbReference type="InterPro" id="IPR006600">
    <property type="entry name" value="HTH_CenpB_DNA-bd_dom"/>
</dbReference>
<organism evidence="4 5">
    <name type="scientific">Littorina saxatilis</name>
    <dbReference type="NCBI Taxonomy" id="31220"/>
    <lineage>
        <taxon>Eukaryota</taxon>
        <taxon>Metazoa</taxon>
        <taxon>Spiralia</taxon>
        <taxon>Lophotrochozoa</taxon>
        <taxon>Mollusca</taxon>
        <taxon>Gastropoda</taxon>
        <taxon>Caenogastropoda</taxon>
        <taxon>Littorinimorpha</taxon>
        <taxon>Littorinoidea</taxon>
        <taxon>Littorinidae</taxon>
        <taxon>Littorina</taxon>
    </lineage>
</organism>
<dbReference type="SMART" id="SM00674">
    <property type="entry name" value="CENPB"/>
    <property type="match status" value="1"/>
</dbReference>
<dbReference type="Pfam" id="PF03184">
    <property type="entry name" value="DDE_1"/>
    <property type="match status" value="1"/>
</dbReference>
<feature type="domain" description="HTH CENPB-type" evidence="3">
    <location>
        <begin position="64"/>
        <end position="135"/>
    </location>
</feature>
<evidence type="ECO:0000256" key="2">
    <source>
        <dbReference type="SAM" id="MobiDB-lite"/>
    </source>
</evidence>
<sequence>MPRRQSYTVEFKLATLDYLEHFANGNVSQTAEEFGIDRKMIREWRTNRDRFIQHDRGTEKKKRKLHPGRHILSQEVDQAVLDYLNNERAEGRVVRNKDLQRKAMELAGAEQLQGFRASPMWVKRWKKRHGVCTRRGTCTNQRVPADYGDQLLAFRRSVLRPRLRNLYPLIHILNMDQTMVRFDMLPKRTNDTKGAKIVRTKTTRAEKRGFTVALLVAADGTKFPAFIIFRERNGNIPQRVLLHMQVPDNVRVSATRNGWMTRESLFVWIERVLGHSDQRRLLVLDQYAAHRTANVQAAMGERDVDLASIPGGCTALAQPIDVGIVKPFKDALRDSWVQWMTQPRPLTAAGNLRQPLRQDVVTWVGQAWERVGAQTIVTSFLRCAISNALDGSQDDQTLEWFPDNIQVQLPRGGDGEDEEEEEENESSDEGDDMEVDFGEMGDE</sequence>
<dbReference type="EMBL" id="JBAMIC010000013">
    <property type="protein sequence ID" value="KAK7097631.1"/>
    <property type="molecule type" value="Genomic_DNA"/>
</dbReference>
<evidence type="ECO:0000256" key="1">
    <source>
        <dbReference type="ARBA" id="ARBA00023125"/>
    </source>
</evidence>
<feature type="region of interest" description="Disordered" evidence="2">
    <location>
        <begin position="402"/>
        <end position="443"/>
    </location>
</feature>
<dbReference type="PANTHER" id="PTHR19303:SF74">
    <property type="entry name" value="POGO TRANSPOSABLE ELEMENT WITH KRAB DOMAIN"/>
    <property type="match status" value="1"/>
</dbReference>
<dbReference type="SUPFAM" id="SSF46689">
    <property type="entry name" value="Homeodomain-like"/>
    <property type="match status" value="1"/>
</dbReference>
<evidence type="ECO:0000313" key="5">
    <source>
        <dbReference type="Proteomes" id="UP001374579"/>
    </source>
</evidence>
<accession>A0AAN9B1Q3</accession>
<protein>
    <recommendedName>
        <fullName evidence="3">HTH CENPB-type domain-containing protein</fullName>
    </recommendedName>
</protein>
<dbReference type="Pfam" id="PF03221">
    <property type="entry name" value="HTH_Tnp_Tc5"/>
    <property type="match status" value="1"/>
</dbReference>
<dbReference type="InterPro" id="IPR050863">
    <property type="entry name" value="CenT-Element_Derived"/>
</dbReference>
<dbReference type="Pfam" id="PF09607">
    <property type="entry name" value="BrkDBD"/>
    <property type="match status" value="1"/>
</dbReference>
<reference evidence="4 5" key="1">
    <citation type="submission" date="2024-02" db="EMBL/GenBank/DDBJ databases">
        <title>Chromosome-scale genome assembly of the rough periwinkle Littorina saxatilis.</title>
        <authorList>
            <person name="De Jode A."/>
            <person name="Faria R."/>
            <person name="Formenti G."/>
            <person name="Sims Y."/>
            <person name="Smith T.P."/>
            <person name="Tracey A."/>
            <person name="Wood J.M.D."/>
            <person name="Zagrodzka Z.B."/>
            <person name="Johannesson K."/>
            <person name="Butlin R.K."/>
            <person name="Leder E.H."/>
        </authorList>
    </citation>
    <scope>NUCLEOTIDE SEQUENCE [LARGE SCALE GENOMIC DNA]</scope>
    <source>
        <strain evidence="4">Snail1</strain>
        <tissue evidence="4">Muscle</tissue>
    </source>
</reference>
<proteinExistence type="predicted"/>
<dbReference type="InterPro" id="IPR009057">
    <property type="entry name" value="Homeodomain-like_sf"/>
</dbReference>
<keyword evidence="5" id="KW-1185">Reference proteome</keyword>
<feature type="compositionally biased region" description="Acidic residues" evidence="2">
    <location>
        <begin position="415"/>
        <end position="443"/>
    </location>
</feature>
<gene>
    <name evidence="4" type="ORF">V1264_004579</name>
</gene>
<name>A0AAN9B1Q3_9CAEN</name>
<keyword evidence="1" id="KW-0238">DNA-binding</keyword>
<dbReference type="InterPro" id="IPR004875">
    <property type="entry name" value="DDE_SF_endonuclease_dom"/>
</dbReference>
<dbReference type="PROSITE" id="PS51253">
    <property type="entry name" value="HTH_CENPB"/>
    <property type="match status" value="1"/>
</dbReference>
<evidence type="ECO:0000313" key="4">
    <source>
        <dbReference type="EMBL" id="KAK7097631.1"/>
    </source>
</evidence>
<dbReference type="GO" id="GO:0003677">
    <property type="term" value="F:DNA binding"/>
    <property type="evidence" value="ECO:0007669"/>
    <property type="project" value="UniProtKB-KW"/>
</dbReference>
<evidence type="ECO:0000259" key="3">
    <source>
        <dbReference type="PROSITE" id="PS51253"/>
    </source>
</evidence>
<comment type="caution">
    <text evidence="4">The sequence shown here is derived from an EMBL/GenBank/DDBJ whole genome shotgun (WGS) entry which is preliminary data.</text>
</comment>
<dbReference type="AlphaFoldDB" id="A0AAN9B1Q3"/>
<dbReference type="Proteomes" id="UP001374579">
    <property type="component" value="Unassembled WGS sequence"/>
</dbReference>
<dbReference type="GO" id="GO:0005634">
    <property type="term" value="C:nucleus"/>
    <property type="evidence" value="ECO:0007669"/>
    <property type="project" value="TreeGrafter"/>
</dbReference>
<dbReference type="Gene3D" id="1.10.10.60">
    <property type="entry name" value="Homeodomain-like"/>
    <property type="match status" value="2"/>
</dbReference>
<dbReference type="InterPro" id="IPR018586">
    <property type="entry name" value="Brinker_DNA-bd"/>
</dbReference>
<dbReference type="PANTHER" id="PTHR19303">
    <property type="entry name" value="TRANSPOSON"/>
    <property type="match status" value="1"/>
</dbReference>